<organism evidence="1 2">
    <name type="scientific">Flaviflexus salsibiostraticola</name>
    <dbReference type="NCBI Taxonomy" id="1282737"/>
    <lineage>
        <taxon>Bacteria</taxon>
        <taxon>Bacillati</taxon>
        <taxon>Actinomycetota</taxon>
        <taxon>Actinomycetes</taxon>
        <taxon>Actinomycetales</taxon>
        <taxon>Actinomycetaceae</taxon>
        <taxon>Flaviflexus</taxon>
    </lineage>
</organism>
<evidence type="ECO:0000313" key="1">
    <source>
        <dbReference type="EMBL" id="AZN29373.1"/>
    </source>
</evidence>
<dbReference type="EMBL" id="CP034438">
    <property type="protein sequence ID" value="AZN29373.1"/>
    <property type="molecule type" value="Genomic_DNA"/>
</dbReference>
<keyword evidence="2" id="KW-1185">Reference proteome</keyword>
<dbReference type="Proteomes" id="UP000270021">
    <property type="component" value="Chromosome"/>
</dbReference>
<reference evidence="1 2" key="1">
    <citation type="submission" date="2018-12" db="EMBL/GenBank/DDBJ databases">
        <title>Complete genome sequence of Flaviflexus salsibiostraticola KCTC 33148.</title>
        <authorList>
            <person name="Bae J.-W."/>
        </authorList>
    </citation>
    <scope>NUCLEOTIDE SEQUENCE [LARGE SCALE GENOMIC DNA]</scope>
    <source>
        <strain evidence="1 2">KCTC 33148</strain>
    </source>
</reference>
<evidence type="ECO:0000313" key="2">
    <source>
        <dbReference type="Proteomes" id="UP000270021"/>
    </source>
</evidence>
<proteinExistence type="predicted"/>
<dbReference type="AlphaFoldDB" id="A0A3S8Z7D8"/>
<name>A0A3S8Z7D8_9ACTO</name>
<dbReference type="RefSeq" id="WP_126039005.1">
    <property type="nucleotide sequence ID" value="NZ_CP034438.1"/>
</dbReference>
<accession>A0A3S8Z7D8</accession>
<sequence length="126" mass="14117">MTIVPSVPPFTIPSDADDATRHALLVCFRVTEAKKQLRALDRAHARLLPLLMDLDPEIGDKYVIRALGLRDYFPELVRKVDDIHAFASPVAREYQEAKYKAIREAVARRLAEKEANENSSDSSPGS</sequence>
<gene>
    <name evidence="1" type="ORF">EJO69_02910</name>
</gene>
<protein>
    <submittedName>
        <fullName evidence="1">Uncharacterized protein</fullName>
    </submittedName>
</protein>
<dbReference type="KEGG" id="fsl:EJO69_02910"/>